<organism evidence="1">
    <name type="scientific">Puccinia triticina (isolate 1-1 / race 1 (BBBD))</name>
    <name type="common">Brown leaf rust fungus</name>
    <dbReference type="NCBI Taxonomy" id="630390"/>
    <lineage>
        <taxon>Eukaryota</taxon>
        <taxon>Fungi</taxon>
        <taxon>Dikarya</taxon>
        <taxon>Basidiomycota</taxon>
        <taxon>Pucciniomycotina</taxon>
        <taxon>Pucciniomycetes</taxon>
        <taxon>Pucciniales</taxon>
        <taxon>Pucciniaceae</taxon>
        <taxon>Puccinia</taxon>
    </lineage>
</organism>
<reference evidence="1" key="2">
    <citation type="submission" date="2016-05" db="EMBL/GenBank/DDBJ databases">
        <title>Comparative analysis highlights variable genome content of wheat rusts and divergence of the mating loci.</title>
        <authorList>
            <person name="Cuomo C.A."/>
            <person name="Bakkeren G."/>
            <person name="Szabo L."/>
            <person name="Khalil H."/>
            <person name="Joly D."/>
            <person name="Goldberg J."/>
            <person name="Young S."/>
            <person name="Zeng Q."/>
            <person name="Fellers J."/>
        </authorList>
    </citation>
    <scope>NUCLEOTIDE SEQUENCE [LARGE SCALE GENOMIC DNA]</scope>
    <source>
        <strain evidence="1">1-1 BBBD Race 1</strain>
    </source>
</reference>
<gene>
    <name evidence="1" type="ORF">PTTG_28067</name>
</gene>
<dbReference type="Proteomes" id="UP000005240">
    <property type="component" value="Unassembled WGS sequence"/>
</dbReference>
<accession>A0A180GEJ7</accession>
<dbReference type="EMBL" id="ADAS02000086">
    <property type="protein sequence ID" value="OAV91110.1"/>
    <property type="molecule type" value="Genomic_DNA"/>
</dbReference>
<protein>
    <submittedName>
        <fullName evidence="1 2">Uncharacterized protein</fullName>
    </submittedName>
</protein>
<proteinExistence type="predicted"/>
<dbReference type="EnsemblFungi" id="PTTG_28067-t43_1">
    <property type="protein sequence ID" value="PTTG_28067-t43_1-p1"/>
    <property type="gene ID" value="PTTG_28067"/>
</dbReference>
<sequence length="204" mass="22208">MGLHPNPRNLDVLWHRDEEQAHPLLLVKVRKGHWPFLPLHPHLMRLNGGANEPQQVPGKERPPQWIASGHIFFTGLVIFRILHNALGLFEELEPPAEGLGRNRGADQVADLRQAHPLMGHPNDGDLRGGGVGTEDHSIGAGYGLGQAGGNRDGDWTDCRAGGWLVGWSGLDHSPRISPSIHSWVDDVTTLLCGKIIAKNCCTAA</sequence>
<evidence type="ECO:0000313" key="1">
    <source>
        <dbReference type="EMBL" id="OAV91110.1"/>
    </source>
</evidence>
<name>A0A180GEJ7_PUCT1</name>
<keyword evidence="3" id="KW-1185">Reference proteome</keyword>
<reference evidence="1" key="1">
    <citation type="submission" date="2009-11" db="EMBL/GenBank/DDBJ databases">
        <authorList>
            <consortium name="The Broad Institute Genome Sequencing Platform"/>
            <person name="Ward D."/>
            <person name="Feldgarden M."/>
            <person name="Earl A."/>
            <person name="Young S.K."/>
            <person name="Zeng Q."/>
            <person name="Koehrsen M."/>
            <person name="Alvarado L."/>
            <person name="Berlin A."/>
            <person name="Bochicchio J."/>
            <person name="Borenstein D."/>
            <person name="Chapman S.B."/>
            <person name="Chen Z."/>
            <person name="Engels R."/>
            <person name="Freedman E."/>
            <person name="Gellesch M."/>
            <person name="Goldberg J."/>
            <person name="Griggs A."/>
            <person name="Gujja S."/>
            <person name="Heilman E."/>
            <person name="Heiman D."/>
            <person name="Hepburn T."/>
            <person name="Howarth C."/>
            <person name="Jen D."/>
            <person name="Larson L."/>
            <person name="Lewis B."/>
            <person name="Mehta T."/>
            <person name="Park D."/>
            <person name="Pearson M."/>
            <person name="Roberts A."/>
            <person name="Saif S."/>
            <person name="Shea T."/>
            <person name="Shenoy N."/>
            <person name="Sisk P."/>
            <person name="Stolte C."/>
            <person name="Sykes S."/>
            <person name="Thomson T."/>
            <person name="Walk T."/>
            <person name="White J."/>
            <person name="Yandava C."/>
            <person name="Izard J."/>
            <person name="Baranova O.V."/>
            <person name="Blanton J.M."/>
            <person name="Tanner A.C."/>
            <person name="Dewhirst F.E."/>
            <person name="Haas B."/>
            <person name="Nusbaum C."/>
            <person name="Birren B."/>
        </authorList>
    </citation>
    <scope>NUCLEOTIDE SEQUENCE [LARGE SCALE GENOMIC DNA]</scope>
    <source>
        <strain evidence="1">1-1 BBBD Race 1</strain>
    </source>
</reference>
<evidence type="ECO:0000313" key="2">
    <source>
        <dbReference type="EnsemblFungi" id="PTTG_28067-t43_1-p1"/>
    </source>
</evidence>
<dbReference type="VEuPathDB" id="FungiDB:PTTG_28067"/>
<dbReference type="AlphaFoldDB" id="A0A180GEJ7"/>
<reference evidence="2 3" key="3">
    <citation type="journal article" date="2017" name="G3 (Bethesda)">
        <title>Comparative analysis highlights variable genome content of wheat rusts and divergence of the mating loci.</title>
        <authorList>
            <person name="Cuomo C.A."/>
            <person name="Bakkeren G."/>
            <person name="Khalil H.B."/>
            <person name="Panwar V."/>
            <person name="Joly D."/>
            <person name="Linning R."/>
            <person name="Sakthikumar S."/>
            <person name="Song X."/>
            <person name="Adiconis X."/>
            <person name="Fan L."/>
            <person name="Goldberg J.M."/>
            <person name="Levin J.Z."/>
            <person name="Young S."/>
            <person name="Zeng Q."/>
            <person name="Anikster Y."/>
            <person name="Bruce M."/>
            <person name="Wang M."/>
            <person name="Yin C."/>
            <person name="McCallum B."/>
            <person name="Szabo L.J."/>
            <person name="Hulbert S."/>
            <person name="Chen X."/>
            <person name="Fellers J.P."/>
        </authorList>
    </citation>
    <scope>NUCLEOTIDE SEQUENCE</scope>
    <source>
        <strain evidence="2">isolate 1-1 / race 1 (BBBD)</strain>
        <strain evidence="3">Isolate 1-1 / race 1 (BBBD)</strain>
    </source>
</reference>
<reference evidence="2" key="4">
    <citation type="submission" date="2025-05" db="UniProtKB">
        <authorList>
            <consortium name="EnsemblFungi"/>
        </authorList>
    </citation>
    <scope>IDENTIFICATION</scope>
    <source>
        <strain evidence="2">isolate 1-1 / race 1 (BBBD)</strain>
    </source>
</reference>
<evidence type="ECO:0000313" key="3">
    <source>
        <dbReference type="Proteomes" id="UP000005240"/>
    </source>
</evidence>